<comment type="caution">
    <text evidence="1">The sequence shown here is derived from an EMBL/GenBank/DDBJ whole genome shotgun (WGS) entry which is preliminary data.</text>
</comment>
<evidence type="ECO:0000313" key="1">
    <source>
        <dbReference type="EMBL" id="KKD01400.1"/>
    </source>
</evidence>
<gene>
    <name evidence="1" type="ORF">KY46_00790</name>
</gene>
<keyword evidence="2" id="KW-1185">Reference proteome</keyword>
<reference evidence="1 2" key="1">
    <citation type="submission" date="2014-12" db="EMBL/GenBank/DDBJ databases">
        <title>Mercury Reductase activity and rhizosphere competence traits in the genome of root associated Photobacterium halotolerans MELD1.</title>
        <authorList>
            <person name="Mathew D.C."/>
            <person name="Huang C.-C."/>
        </authorList>
    </citation>
    <scope>NUCLEOTIDE SEQUENCE [LARGE SCALE GENOMIC DNA]</scope>
    <source>
        <strain evidence="1 2">MELD1</strain>
    </source>
</reference>
<evidence type="ECO:0000313" key="2">
    <source>
        <dbReference type="Proteomes" id="UP000033633"/>
    </source>
</evidence>
<protein>
    <submittedName>
        <fullName evidence="1">Uncharacterized protein</fullName>
    </submittedName>
</protein>
<proteinExistence type="predicted"/>
<sequence length="76" mass="8111">MGQTKKQDDITLAALEIVIDGVVSSQSSSRTRQAGAYIAGLIMADMKGQLDSKKQAAILSIVEMAAEVEGSDCFRY</sequence>
<dbReference type="EMBL" id="JWYV01000001">
    <property type="protein sequence ID" value="KKD01400.1"/>
    <property type="molecule type" value="Genomic_DNA"/>
</dbReference>
<dbReference type="Proteomes" id="UP000033633">
    <property type="component" value="Unassembled WGS sequence"/>
</dbReference>
<accession>A0A0F5VIR7</accession>
<dbReference type="AlphaFoldDB" id="A0A0F5VIR7"/>
<organism evidence="1 2">
    <name type="scientific">Photobacterium halotolerans</name>
    <dbReference type="NCBI Taxonomy" id="265726"/>
    <lineage>
        <taxon>Bacteria</taxon>
        <taxon>Pseudomonadati</taxon>
        <taxon>Pseudomonadota</taxon>
        <taxon>Gammaproteobacteria</taxon>
        <taxon>Vibrionales</taxon>
        <taxon>Vibrionaceae</taxon>
        <taxon>Photobacterium</taxon>
    </lineage>
</organism>
<name>A0A0F5VIR7_9GAMM</name>
<dbReference type="PATRIC" id="fig|265726.11.peg.169"/>